<keyword evidence="3 5" id="KW-1133">Transmembrane helix</keyword>
<feature type="transmembrane region" description="Helical" evidence="5">
    <location>
        <begin position="204"/>
        <end position="227"/>
    </location>
</feature>
<feature type="transmembrane region" description="Helical" evidence="5">
    <location>
        <begin position="133"/>
        <end position="153"/>
    </location>
</feature>
<dbReference type="Pfam" id="PF13520">
    <property type="entry name" value="AA_permease_2"/>
    <property type="match status" value="1"/>
</dbReference>
<organism evidence="6 7">
    <name type="scientific">Francisella frigiditurris</name>
    <dbReference type="NCBI Taxonomy" id="1542390"/>
    <lineage>
        <taxon>Bacteria</taxon>
        <taxon>Pseudomonadati</taxon>
        <taxon>Pseudomonadota</taxon>
        <taxon>Gammaproteobacteria</taxon>
        <taxon>Thiotrichales</taxon>
        <taxon>Francisellaceae</taxon>
        <taxon>Francisella</taxon>
    </lineage>
</organism>
<feature type="transmembrane region" description="Helical" evidence="5">
    <location>
        <begin position="12"/>
        <end position="37"/>
    </location>
</feature>
<dbReference type="InterPro" id="IPR002293">
    <property type="entry name" value="AA/rel_permease1"/>
</dbReference>
<evidence type="ECO:0000313" key="7">
    <source>
        <dbReference type="Proteomes" id="UP000182521"/>
    </source>
</evidence>
<keyword evidence="7" id="KW-1185">Reference proteome</keyword>
<evidence type="ECO:0000256" key="4">
    <source>
        <dbReference type="ARBA" id="ARBA00023136"/>
    </source>
</evidence>
<feature type="transmembrane region" description="Helical" evidence="5">
    <location>
        <begin position="342"/>
        <end position="361"/>
    </location>
</feature>
<dbReference type="STRING" id="1542390.KX01_1660"/>
<feature type="transmembrane region" description="Helical" evidence="5">
    <location>
        <begin position="428"/>
        <end position="450"/>
    </location>
</feature>
<proteinExistence type="predicted"/>
<feature type="transmembrane region" description="Helical" evidence="5">
    <location>
        <begin position="401"/>
        <end position="422"/>
    </location>
</feature>
<feature type="transmembrane region" description="Helical" evidence="5">
    <location>
        <begin position="487"/>
        <end position="505"/>
    </location>
</feature>
<dbReference type="RefSeq" id="WP_071664527.1">
    <property type="nucleotide sequence ID" value="NZ_CP009654.1"/>
</dbReference>
<name>A0A1J0KSS5_9GAMM</name>
<dbReference type="PANTHER" id="PTHR47547">
    <property type="match status" value="1"/>
</dbReference>
<reference evidence="7" key="1">
    <citation type="submission" date="2014-10" db="EMBL/GenBank/DDBJ databases">
        <authorList>
            <person name="Kuske C.R."/>
            <person name="Challacombe J.F."/>
            <person name="Daligault H.E."/>
            <person name="Davenport K.W."/>
            <person name="Johnson S.L."/>
            <person name="Siddaramappa S."/>
            <person name="Petersen J.M."/>
        </authorList>
    </citation>
    <scope>NUCLEOTIDE SEQUENCE [LARGE SCALE GENOMIC DNA]</scope>
    <source>
        <strain evidence="7">CA97-1460</strain>
    </source>
</reference>
<protein>
    <submittedName>
        <fullName evidence="6">Amino acid permease family protein</fullName>
    </submittedName>
</protein>
<evidence type="ECO:0000256" key="1">
    <source>
        <dbReference type="ARBA" id="ARBA00004141"/>
    </source>
</evidence>
<feature type="transmembrane region" description="Helical" evidence="5">
    <location>
        <begin position="165"/>
        <end position="184"/>
    </location>
</feature>
<dbReference type="PANTHER" id="PTHR47547:SF1">
    <property type="entry name" value="ASPARTATE-PROTON SYMPORTER"/>
    <property type="match status" value="1"/>
</dbReference>
<dbReference type="GO" id="GO:0016020">
    <property type="term" value="C:membrane"/>
    <property type="evidence" value="ECO:0007669"/>
    <property type="project" value="UniProtKB-SubCell"/>
</dbReference>
<keyword evidence="2 5" id="KW-0812">Transmembrane</keyword>
<dbReference type="EMBL" id="CP009654">
    <property type="protein sequence ID" value="APC96746.1"/>
    <property type="molecule type" value="Genomic_DNA"/>
</dbReference>
<evidence type="ECO:0000256" key="5">
    <source>
        <dbReference type="SAM" id="Phobius"/>
    </source>
</evidence>
<feature type="transmembrane region" description="Helical" evidence="5">
    <location>
        <begin position="239"/>
        <end position="264"/>
    </location>
</feature>
<dbReference type="Gene3D" id="1.20.1740.10">
    <property type="entry name" value="Amino acid/polyamine transporter I"/>
    <property type="match status" value="1"/>
</dbReference>
<evidence type="ECO:0000256" key="2">
    <source>
        <dbReference type="ARBA" id="ARBA00022692"/>
    </source>
</evidence>
<dbReference type="PIRSF" id="PIRSF006060">
    <property type="entry name" value="AA_transporter"/>
    <property type="match status" value="1"/>
</dbReference>
<feature type="transmembrane region" description="Helical" evidence="5">
    <location>
        <begin position="91"/>
        <end position="113"/>
    </location>
</feature>
<evidence type="ECO:0000256" key="3">
    <source>
        <dbReference type="ARBA" id="ARBA00022989"/>
    </source>
</evidence>
<comment type="subcellular location">
    <subcellularLocation>
        <location evidence="1">Membrane</location>
        <topology evidence="1">Multi-pass membrane protein</topology>
    </subcellularLocation>
</comment>
<dbReference type="KEGG" id="frc:KX01_1660"/>
<feature type="transmembrane region" description="Helical" evidence="5">
    <location>
        <begin position="457"/>
        <end position="475"/>
    </location>
</feature>
<feature type="transmembrane region" description="Helical" evidence="5">
    <location>
        <begin position="284"/>
        <end position="313"/>
    </location>
</feature>
<evidence type="ECO:0000313" key="6">
    <source>
        <dbReference type="EMBL" id="APC96746.1"/>
    </source>
</evidence>
<dbReference type="OrthoDB" id="5616730at2"/>
<feature type="transmembrane region" description="Helical" evidence="5">
    <location>
        <begin position="49"/>
        <end position="70"/>
    </location>
</feature>
<dbReference type="AlphaFoldDB" id="A0A1J0KSS5"/>
<accession>A0A1J0KSS5</accession>
<feature type="transmembrane region" description="Helical" evidence="5">
    <location>
        <begin position="367"/>
        <end position="389"/>
    </location>
</feature>
<dbReference type="InterPro" id="IPR052962">
    <property type="entry name" value="AA_Transporter_AGT"/>
</dbReference>
<sequence>MAIELSNSKKQPSLFTAVGIGLGCMIGSGWLFAAYYAAKYAGPSAFLSWIIGASLALILALLLAEIATIYKETALFARLLTISHNNRDFGFVIAISNWLGLIIIIPSEASATVQYLSATFPNIEHVFYFNNELTIFGLTAMFILMVLYGLVNFWGIRALAKVNNIITFFKIVIPILTAAILIWTSFNPDNFTKYGFAPMGYDKVVGAVVVCGIFYAFYGFGMVATFGSEIKNPQKNIPIALVLSVVISLVIYLLLQAAFIGALPSEMISKGWQNLDFTSPLAQLLILLNINVWAMILYADAAVSPSGAGILYLGSGTRMLNGMAIDNQMPKFFSKVNPNFNLSRRSLILSLVIACSIPIFFKNWQDIMIVVTVFQLISCVAIPVAFAKLRLTKQDQDKRLFKMPAGSILSFFMFIILSYLLVQAGEKALLWGLILHILFFIIYVFNFYGFNLHKAKLALFSSWSIFAYMTLVYIFGIANDKGLLDNYAGTFIMIAVFIATYISLLQQKDYNK</sequence>
<dbReference type="GO" id="GO:0022857">
    <property type="term" value="F:transmembrane transporter activity"/>
    <property type="evidence" value="ECO:0007669"/>
    <property type="project" value="InterPro"/>
</dbReference>
<gene>
    <name evidence="6" type="ORF">KX01_1660</name>
</gene>
<keyword evidence="4 5" id="KW-0472">Membrane</keyword>
<dbReference type="Proteomes" id="UP000182521">
    <property type="component" value="Chromosome"/>
</dbReference>